<sequence length="566" mass="58755">MQNFQASAACQAQASARPFTGPCGPGPMHQRRRFGGATDRRRWGPDALPAPCRHRADRTLQPGAGRAPHRRGLRKRGRAAQAPHNRPEAEVRPCRPLTELQEFRPEAESVVAGVYSAGVNNAPSRNEADPAETLFDVEEQPKAMPLCAREGCGKPVPVAPSGRGRPARHCSKACKSKAERARYKARGAVLAGPGDAEPRGGGELPPVPVLEGARAAVADYAVQVSLAVKEFLAQVDEDPAGAFDRFFERRAVLSAQAGEAAAEVRDQARWPHLDAGARALLRAQEELAAPGVLARVENSLLRESTREDLAGEAPRGENPTTGPGLVGGALPTRGGSPTGGEPVDPAEAGKTPRGGNPALVSFSVGDAVAPRAGALALVPSAPGDEIAPRGGNAGAPVAVSDMKKTPRGVIAGPGSADRGGPVTPRGEIRSGRQASPAAAPERLTAPVPQVPYDLALGQRVDQLPPTERAFGVPHRSYELGGGLVHLSWPGAPGVQAIEQYGVVVGWVEVWDIDTVAAPAPWAALVEGRPVVDAADGEVLLAPAPEAALDLLRAALGQRTAPRPDAS</sequence>
<organism evidence="2 3">
    <name type="scientific">Kitasatospora phosalacinea</name>
    <dbReference type="NCBI Taxonomy" id="2065"/>
    <lineage>
        <taxon>Bacteria</taxon>
        <taxon>Bacillati</taxon>
        <taxon>Actinomycetota</taxon>
        <taxon>Actinomycetes</taxon>
        <taxon>Kitasatosporales</taxon>
        <taxon>Streptomycetaceae</taxon>
        <taxon>Kitasatospora</taxon>
    </lineage>
</organism>
<feature type="region of interest" description="Disordered" evidence="1">
    <location>
        <begin position="1"/>
        <end position="94"/>
    </location>
</feature>
<proteinExistence type="predicted"/>
<feature type="compositionally biased region" description="Basic residues" evidence="1">
    <location>
        <begin position="67"/>
        <end position="78"/>
    </location>
</feature>
<accession>A0A9W6QC57</accession>
<evidence type="ECO:0000313" key="2">
    <source>
        <dbReference type="EMBL" id="GLW73735.1"/>
    </source>
</evidence>
<feature type="region of interest" description="Disordered" evidence="1">
    <location>
        <begin position="306"/>
        <end position="357"/>
    </location>
</feature>
<protein>
    <submittedName>
        <fullName evidence="2">Uncharacterized protein</fullName>
    </submittedName>
</protein>
<dbReference type="Proteomes" id="UP001165041">
    <property type="component" value="Unassembled WGS sequence"/>
</dbReference>
<name>A0A9W6QC57_9ACTN</name>
<evidence type="ECO:0000313" key="3">
    <source>
        <dbReference type="Proteomes" id="UP001165041"/>
    </source>
</evidence>
<dbReference type="AlphaFoldDB" id="A0A9W6QC57"/>
<reference evidence="2" key="1">
    <citation type="submission" date="2023-02" db="EMBL/GenBank/DDBJ databases">
        <title>Kitasatospora phosalacinea NBRC 14627.</title>
        <authorList>
            <person name="Ichikawa N."/>
            <person name="Sato H."/>
            <person name="Tonouchi N."/>
        </authorList>
    </citation>
    <scope>NUCLEOTIDE SEQUENCE</scope>
    <source>
        <strain evidence="2">NBRC 14627</strain>
    </source>
</reference>
<feature type="region of interest" description="Disordered" evidence="1">
    <location>
        <begin position="405"/>
        <end position="444"/>
    </location>
</feature>
<comment type="caution">
    <text evidence="2">The sequence shown here is derived from an EMBL/GenBank/DDBJ whole genome shotgun (WGS) entry which is preliminary data.</text>
</comment>
<evidence type="ECO:0000256" key="1">
    <source>
        <dbReference type="SAM" id="MobiDB-lite"/>
    </source>
</evidence>
<feature type="compositionally biased region" description="Low complexity" evidence="1">
    <location>
        <begin position="1"/>
        <end position="16"/>
    </location>
</feature>
<dbReference type="EMBL" id="BSSA01000027">
    <property type="protein sequence ID" value="GLW73735.1"/>
    <property type="molecule type" value="Genomic_DNA"/>
</dbReference>
<gene>
    <name evidence="2" type="ORF">Kpho02_60330</name>
</gene>